<comment type="cofactor">
    <cofactor evidence="9">
        <name>Mg(2+)</name>
        <dbReference type="ChEBI" id="CHEBI:18420"/>
    </cofactor>
    <cofactor evidence="9">
        <name>Mn(2+)</name>
        <dbReference type="ChEBI" id="CHEBI:29035"/>
    </cofactor>
</comment>
<feature type="domain" description="1-deoxy-D-xylulose 5-phosphate reductoisomerase C-terminal" evidence="11">
    <location>
        <begin position="139"/>
        <end position="223"/>
    </location>
</feature>
<evidence type="ECO:0000256" key="3">
    <source>
        <dbReference type="ARBA" id="ARBA00022723"/>
    </source>
</evidence>
<dbReference type="UniPathway" id="UPA00056">
    <property type="reaction ID" value="UER00092"/>
</dbReference>
<reference evidence="13" key="1">
    <citation type="journal article" date="2020" name="mSystems">
        <title>Genome- and Community-Level Interaction Insights into Carbon Utilization and Element Cycling Functions of Hydrothermarchaeota in Hydrothermal Sediment.</title>
        <authorList>
            <person name="Zhou Z."/>
            <person name="Liu Y."/>
            <person name="Xu W."/>
            <person name="Pan J."/>
            <person name="Luo Z.H."/>
            <person name="Li M."/>
        </authorList>
    </citation>
    <scope>NUCLEOTIDE SEQUENCE [LARGE SCALE GENOMIC DNA]</scope>
    <source>
        <strain evidence="13">SpSt-222</strain>
    </source>
</reference>
<dbReference type="SUPFAM" id="SSF69055">
    <property type="entry name" value="1-deoxy-D-xylulose-5-phosphate reductoisomerase, C-terminal domain"/>
    <property type="match status" value="1"/>
</dbReference>
<dbReference type="Pfam" id="PF13288">
    <property type="entry name" value="DXPR_C"/>
    <property type="match status" value="1"/>
</dbReference>
<feature type="binding site" evidence="9">
    <location>
        <position position="206"/>
    </location>
    <ligand>
        <name>1-deoxy-D-xylulose 5-phosphate</name>
        <dbReference type="ChEBI" id="CHEBI:57792"/>
    </ligand>
</feature>
<dbReference type="InterPro" id="IPR013512">
    <property type="entry name" value="DXP_reductoisomerase_N"/>
</dbReference>
<dbReference type="NCBIfam" id="NF009114">
    <property type="entry name" value="PRK12464.1"/>
    <property type="match status" value="1"/>
</dbReference>
<dbReference type="EMBL" id="DSJL01000002">
    <property type="protein sequence ID" value="HEF64336.1"/>
    <property type="molecule type" value="Genomic_DNA"/>
</dbReference>
<dbReference type="EC" id="1.1.1.267" evidence="9"/>
<feature type="domain" description="DXP reductoisomerase C-terminal" evidence="12">
    <location>
        <begin position="257"/>
        <end position="372"/>
    </location>
</feature>
<dbReference type="Gene3D" id="1.10.1740.10">
    <property type="match status" value="1"/>
</dbReference>
<evidence type="ECO:0000256" key="2">
    <source>
        <dbReference type="ARBA" id="ARBA00006825"/>
    </source>
</evidence>
<comment type="pathway">
    <text evidence="1 9">Isoprenoid biosynthesis; isopentenyl diphosphate biosynthesis via DXP pathway; isopentenyl diphosphate from 1-deoxy-D-xylulose 5-phosphate: step 1/6.</text>
</comment>
<feature type="binding site" evidence="9">
    <location>
        <position position="117"/>
    </location>
    <ligand>
        <name>NADPH</name>
        <dbReference type="ChEBI" id="CHEBI:57783"/>
    </ligand>
</feature>
<feature type="binding site" evidence="9">
    <location>
        <position position="215"/>
    </location>
    <ligand>
        <name>1-deoxy-D-xylulose 5-phosphate</name>
        <dbReference type="ChEBI" id="CHEBI:57792"/>
    </ligand>
</feature>
<feature type="binding site" evidence="9">
    <location>
        <position position="212"/>
    </location>
    <ligand>
        <name>1-deoxy-D-xylulose 5-phosphate</name>
        <dbReference type="ChEBI" id="CHEBI:57792"/>
    </ligand>
</feature>
<dbReference type="InterPro" id="IPR013644">
    <property type="entry name" value="DXP_reductoisomerase_C"/>
</dbReference>
<evidence type="ECO:0000256" key="7">
    <source>
        <dbReference type="ARBA" id="ARBA00023229"/>
    </source>
</evidence>
<feature type="binding site" evidence="9">
    <location>
        <position position="211"/>
    </location>
    <ligand>
        <name>1-deoxy-D-xylulose 5-phosphate</name>
        <dbReference type="ChEBI" id="CHEBI:57792"/>
    </ligand>
</feature>
<dbReference type="Pfam" id="PF02670">
    <property type="entry name" value="DXP_reductoisom"/>
    <property type="match status" value="1"/>
</dbReference>
<evidence type="ECO:0000259" key="10">
    <source>
        <dbReference type="Pfam" id="PF02670"/>
    </source>
</evidence>
<feature type="binding site" evidence="9">
    <location>
        <position position="14"/>
    </location>
    <ligand>
        <name>NADPH</name>
        <dbReference type="ChEBI" id="CHEBI:57783"/>
    </ligand>
</feature>
<dbReference type="Pfam" id="PF08436">
    <property type="entry name" value="DXP_redisom_C"/>
    <property type="match status" value="1"/>
</dbReference>
<feature type="binding site" evidence="9">
    <location>
        <position position="215"/>
    </location>
    <ligand>
        <name>Mn(2+)</name>
        <dbReference type="ChEBI" id="CHEBI:29035"/>
    </ligand>
</feature>
<keyword evidence="7 9" id="KW-0414">Isoprene biosynthesis</keyword>
<comment type="catalytic activity">
    <reaction evidence="8">
        <text>2-C-methyl-D-erythritol 4-phosphate + NADP(+) = 1-deoxy-D-xylulose 5-phosphate + NADPH + H(+)</text>
        <dbReference type="Rhea" id="RHEA:13717"/>
        <dbReference type="ChEBI" id="CHEBI:15378"/>
        <dbReference type="ChEBI" id="CHEBI:57783"/>
        <dbReference type="ChEBI" id="CHEBI:57792"/>
        <dbReference type="ChEBI" id="CHEBI:58262"/>
        <dbReference type="ChEBI" id="CHEBI:58349"/>
        <dbReference type="EC" id="1.1.1.267"/>
    </reaction>
    <physiologicalReaction direction="right-to-left" evidence="8">
        <dbReference type="Rhea" id="RHEA:13719"/>
    </physiologicalReaction>
</comment>
<evidence type="ECO:0000259" key="12">
    <source>
        <dbReference type="Pfam" id="PF13288"/>
    </source>
</evidence>
<evidence type="ECO:0000256" key="1">
    <source>
        <dbReference type="ARBA" id="ARBA00005094"/>
    </source>
</evidence>
<dbReference type="SUPFAM" id="SSF55347">
    <property type="entry name" value="Glyceraldehyde-3-phosphate dehydrogenase-like, C-terminal domain"/>
    <property type="match status" value="1"/>
</dbReference>
<dbReference type="PANTHER" id="PTHR30525:SF0">
    <property type="entry name" value="1-DEOXY-D-XYLULOSE 5-PHOSPHATE REDUCTOISOMERASE, CHLOROPLASTIC"/>
    <property type="match status" value="1"/>
</dbReference>
<dbReference type="InterPro" id="IPR003821">
    <property type="entry name" value="DXP_reductoisomerase"/>
</dbReference>
<keyword evidence="9" id="KW-0460">Magnesium</keyword>
<feature type="binding site" evidence="9">
    <location>
        <position position="145"/>
    </location>
    <ligand>
        <name>1-deoxy-D-xylulose 5-phosphate</name>
        <dbReference type="ChEBI" id="CHEBI:57792"/>
    </ligand>
</feature>
<dbReference type="GO" id="GO:0016853">
    <property type="term" value="F:isomerase activity"/>
    <property type="evidence" value="ECO:0007669"/>
    <property type="project" value="UniProtKB-KW"/>
</dbReference>
<dbReference type="PIRSF" id="PIRSF006205">
    <property type="entry name" value="Dxp_reductismrs"/>
    <property type="match status" value="1"/>
</dbReference>
<feature type="binding site" evidence="9">
    <location>
        <position position="118"/>
    </location>
    <ligand>
        <name>1-deoxy-D-xylulose 5-phosphate</name>
        <dbReference type="ChEBI" id="CHEBI:57792"/>
    </ligand>
</feature>
<proteinExistence type="inferred from homology"/>
<comment type="function">
    <text evidence="9">Catalyzes the NADPH-dependent rearrangement and reduction of 1-deoxy-D-xylulose-5-phosphate (DXP) to 2-C-methyl-D-erythritol 4-phosphate (MEP).</text>
</comment>
<evidence type="ECO:0000256" key="4">
    <source>
        <dbReference type="ARBA" id="ARBA00022857"/>
    </source>
</evidence>
<feature type="binding site" evidence="9">
    <location>
        <position position="144"/>
    </location>
    <ligand>
        <name>1-deoxy-D-xylulose 5-phosphate</name>
        <dbReference type="ChEBI" id="CHEBI:57792"/>
    </ligand>
</feature>
<dbReference type="HAMAP" id="MF_00183">
    <property type="entry name" value="DXP_reductoisom"/>
    <property type="match status" value="1"/>
</dbReference>
<keyword evidence="5 9" id="KW-0560">Oxidoreductase</keyword>
<feature type="binding site" evidence="9">
    <location>
        <position position="12"/>
    </location>
    <ligand>
        <name>NADPH</name>
        <dbReference type="ChEBI" id="CHEBI:57783"/>
    </ligand>
</feature>
<sequence>MALRVSILGSTGSIGRQTLEVVATHPERFRVVALAARRNVELLAAQVTAFRPELVVVGNESDRSRIEAPTVLVGTEGLIAAATYPDADIIVIALAGNSGLRPTLAAAHAGKTIALANKESVVCAGELLMSAARQHGAQIRPVDSEHSALWQLLQFPHQRQELARVTITASGGPFRLATREQLERVTPADALAHPTWRMGPKVTVDSATLMNKGLELIEAHWLFDLPYELLDVTIHPQSIVHALVTFRDGSTVAHAAYPDMRLPIQYALLYPERVPSPVLPLDMSQIGRLEFYAPDPERFPALQLAREAGLAGRTYPTVLSAADEVAVEAFLAGHLRFTDIVPVVHSVLEQHRPPSGPLTLEAILEADEWARAATEERISQLTRAL</sequence>
<evidence type="ECO:0000256" key="9">
    <source>
        <dbReference type="HAMAP-Rule" id="MF_00183"/>
    </source>
</evidence>
<organism evidence="13">
    <name type="scientific">Thermomicrobium roseum</name>
    <dbReference type="NCBI Taxonomy" id="500"/>
    <lineage>
        <taxon>Bacteria</taxon>
        <taxon>Pseudomonadati</taxon>
        <taxon>Thermomicrobiota</taxon>
        <taxon>Thermomicrobia</taxon>
        <taxon>Thermomicrobiales</taxon>
        <taxon>Thermomicrobiaceae</taxon>
        <taxon>Thermomicrobium</taxon>
    </lineage>
</organism>
<feature type="binding site" evidence="9">
    <location>
        <position position="145"/>
    </location>
    <ligand>
        <name>Mn(2+)</name>
        <dbReference type="ChEBI" id="CHEBI:29035"/>
    </ligand>
</feature>
<dbReference type="PANTHER" id="PTHR30525">
    <property type="entry name" value="1-DEOXY-D-XYLULOSE 5-PHOSPHATE REDUCTOISOMERASE"/>
    <property type="match status" value="1"/>
</dbReference>
<feature type="binding site" evidence="9">
    <location>
        <position position="11"/>
    </location>
    <ligand>
        <name>NADPH</name>
        <dbReference type="ChEBI" id="CHEBI:57783"/>
    </ligand>
</feature>
<comment type="caution">
    <text evidence="9">Lacks conserved residue(s) required for the propagation of feature annotation.</text>
</comment>
<dbReference type="GO" id="GO:0070402">
    <property type="term" value="F:NADPH binding"/>
    <property type="evidence" value="ECO:0007669"/>
    <property type="project" value="InterPro"/>
</dbReference>
<comment type="similarity">
    <text evidence="2 9">Belongs to the DXR family.</text>
</comment>
<keyword evidence="13" id="KW-0413">Isomerase</keyword>
<keyword evidence="3 9" id="KW-0479">Metal-binding</keyword>
<evidence type="ECO:0000256" key="8">
    <source>
        <dbReference type="ARBA" id="ARBA00048543"/>
    </source>
</evidence>
<dbReference type="InterPro" id="IPR026877">
    <property type="entry name" value="DXPR_C"/>
</dbReference>
<evidence type="ECO:0000256" key="5">
    <source>
        <dbReference type="ARBA" id="ARBA00023002"/>
    </source>
</evidence>
<dbReference type="InterPro" id="IPR036291">
    <property type="entry name" value="NAD(P)-bd_dom_sf"/>
</dbReference>
<feature type="binding site" evidence="9">
    <location>
        <position position="199"/>
    </location>
    <ligand>
        <name>NADPH</name>
        <dbReference type="ChEBI" id="CHEBI:57783"/>
    </ligand>
</feature>
<dbReference type="GO" id="GO:0030145">
    <property type="term" value="F:manganese ion binding"/>
    <property type="evidence" value="ECO:0007669"/>
    <property type="project" value="TreeGrafter"/>
</dbReference>
<comment type="caution">
    <text evidence="13">The sequence shown here is derived from an EMBL/GenBank/DDBJ whole genome shotgun (WGS) entry which is preliminary data.</text>
</comment>
<keyword evidence="6 9" id="KW-0464">Manganese</keyword>
<feature type="binding site" evidence="9">
    <location>
        <position position="119"/>
    </location>
    <ligand>
        <name>NADPH</name>
        <dbReference type="ChEBI" id="CHEBI:57783"/>
    </ligand>
</feature>
<name>A0A7C1K091_THERO</name>
<dbReference type="AlphaFoldDB" id="A0A7C1K091"/>
<dbReference type="InterPro" id="IPR036169">
    <property type="entry name" value="DXPR_C_sf"/>
</dbReference>
<feature type="domain" description="1-deoxy-D-xylulose 5-phosphate reductoisomerase N-terminal" evidence="10">
    <location>
        <begin position="5"/>
        <end position="125"/>
    </location>
</feature>
<evidence type="ECO:0000313" key="13">
    <source>
        <dbReference type="EMBL" id="HEF64336.1"/>
    </source>
</evidence>
<gene>
    <name evidence="9" type="primary">dxr</name>
    <name evidence="13" type="ORF">ENP47_01810</name>
</gene>
<feature type="binding site" evidence="9">
    <location>
        <position position="143"/>
    </location>
    <ligand>
        <name>Mn(2+)</name>
        <dbReference type="ChEBI" id="CHEBI:29035"/>
    </ligand>
</feature>
<keyword evidence="4 9" id="KW-0521">NADP</keyword>
<dbReference type="GO" id="GO:0051484">
    <property type="term" value="P:isopentenyl diphosphate biosynthetic process, methylerythritol 4-phosphate pathway involved in terpenoid biosynthetic process"/>
    <property type="evidence" value="ECO:0007669"/>
    <property type="project" value="UniProtKB-ARBA"/>
</dbReference>
<feature type="binding site" evidence="9">
    <location>
        <position position="39"/>
    </location>
    <ligand>
        <name>NADPH</name>
        <dbReference type="ChEBI" id="CHEBI:57783"/>
    </ligand>
</feature>
<evidence type="ECO:0000256" key="6">
    <source>
        <dbReference type="ARBA" id="ARBA00023211"/>
    </source>
</evidence>
<dbReference type="SUPFAM" id="SSF51735">
    <property type="entry name" value="NAD(P)-binding Rossmann-fold domains"/>
    <property type="match status" value="1"/>
</dbReference>
<dbReference type="FunFam" id="3.40.50.720:FF:000045">
    <property type="entry name" value="1-deoxy-D-xylulose 5-phosphate reductoisomerase"/>
    <property type="match status" value="1"/>
</dbReference>
<dbReference type="Gene3D" id="3.40.50.720">
    <property type="entry name" value="NAD(P)-binding Rossmann-like Domain"/>
    <property type="match status" value="1"/>
</dbReference>
<dbReference type="GO" id="GO:0030604">
    <property type="term" value="F:1-deoxy-D-xylulose-5-phosphate reductoisomerase activity"/>
    <property type="evidence" value="ECO:0007669"/>
    <property type="project" value="UniProtKB-UniRule"/>
</dbReference>
<feature type="binding site" evidence="9">
    <location>
        <position position="170"/>
    </location>
    <ligand>
        <name>1-deoxy-D-xylulose 5-phosphate</name>
        <dbReference type="ChEBI" id="CHEBI:57792"/>
    </ligand>
</feature>
<dbReference type="NCBIfam" id="TIGR00243">
    <property type="entry name" value="Dxr"/>
    <property type="match status" value="1"/>
</dbReference>
<protein>
    <recommendedName>
        <fullName evidence="9">1-deoxy-D-xylulose 5-phosphate reductoisomerase</fullName>
        <shortName evidence="9">DXP reductoisomerase</shortName>
        <ecNumber evidence="9">1.1.1.267</ecNumber>
    </recommendedName>
    <alternativeName>
        <fullName evidence="9">1-deoxyxylulose-5-phosphate reductoisomerase</fullName>
    </alternativeName>
    <alternativeName>
        <fullName evidence="9">2-C-methyl-D-erythritol 4-phosphate synthase</fullName>
    </alternativeName>
</protein>
<feature type="binding site" evidence="9">
    <location>
        <position position="38"/>
    </location>
    <ligand>
        <name>NADPH</name>
        <dbReference type="ChEBI" id="CHEBI:57783"/>
    </ligand>
</feature>
<accession>A0A7C1K091</accession>
<evidence type="ECO:0000259" key="11">
    <source>
        <dbReference type="Pfam" id="PF08436"/>
    </source>
</evidence>
<feature type="binding site" evidence="9">
    <location>
        <position position="193"/>
    </location>
    <ligand>
        <name>1-deoxy-D-xylulose 5-phosphate</name>
        <dbReference type="ChEBI" id="CHEBI:57792"/>
    </ligand>
</feature>
<feature type="binding site" evidence="9">
    <location>
        <position position="13"/>
    </location>
    <ligand>
        <name>NADPH</name>
        <dbReference type="ChEBI" id="CHEBI:57783"/>
    </ligand>
</feature>